<dbReference type="AlphaFoldDB" id="A0A401PFV6"/>
<keyword evidence="1" id="KW-0472">Membrane</keyword>
<organism evidence="3 4">
    <name type="scientific">Scyliorhinus torazame</name>
    <name type="common">Cloudy catshark</name>
    <name type="synonym">Catulus torazame</name>
    <dbReference type="NCBI Taxonomy" id="75743"/>
    <lineage>
        <taxon>Eukaryota</taxon>
        <taxon>Metazoa</taxon>
        <taxon>Chordata</taxon>
        <taxon>Craniata</taxon>
        <taxon>Vertebrata</taxon>
        <taxon>Chondrichthyes</taxon>
        <taxon>Elasmobranchii</taxon>
        <taxon>Galeomorphii</taxon>
        <taxon>Galeoidea</taxon>
        <taxon>Carcharhiniformes</taxon>
        <taxon>Scyliorhinidae</taxon>
        <taxon>Scyliorhinus</taxon>
    </lineage>
</organism>
<dbReference type="OrthoDB" id="9934301at2759"/>
<dbReference type="InterPro" id="IPR026995">
    <property type="entry name" value="Astrotactin"/>
</dbReference>
<name>A0A401PFV6_SCYTO</name>
<feature type="domain" description="Astrotactin-1/2 N-terminal" evidence="2">
    <location>
        <begin position="8"/>
        <end position="169"/>
    </location>
</feature>
<keyword evidence="1" id="KW-1133">Transmembrane helix</keyword>
<dbReference type="PANTHER" id="PTHR16592:SF8">
    <property type="entry name" value="ASTROTACTIN-1"/>
    <property type="match status" value="1"/>
</dbReference>
<reference evidence="3 4" key="1">
    <citation type="journal article" date="2018" name="Nat. Ecol. Evol.">
        <title>Shark genomes provide insights into elasmobranch evolution and the origin of vertebrates.</title>
        <authorList>
            <person name="Hara Y"/>
            <person name="Yamaguchi K"/>
            <person name="Onimaru K"/>
            <person name="Kadota M"/>
            <person name="Koyanagi M"/>
            <person name="Keeley SD"/>
            <person name="Tatsumi K"/>
            <person name="Tanaka K"/>
            <person name="Motone F"/>
            <person name="Kageyama Y"/>
            <person name="Nozu R"/>
            <person name="Adachi N"/>
            <person name="Nishimura O"/>
            <person name="Nakagawa R"/>
            <person name="Tanegashima C"/>
            <person name="Kiyatake I"/>
            <person name="Matsumoto R"/>
            <person name="Murakumo K"/>
            <person name="Nishida K"/>
            <person name="Terakita A"/>
            <person name="Kuratani S"/>
            <person name="Sato K"/>
            <person name="Hyodo S Kuraku.S."/>
        </authorList>
    </citation>
    <scope>NUCLEOTIDE SEQUENCE [LARGE SCALE GENOMIC DNA]</scope>
</reference>
<evidence type="ECO:0000259" key="2">
    <source>
        <dbReference type="Pfam" id="PF19441"/>
    </source>
</evidence>
<dbReference type="GO" id="GO:0016020">
    <property type="term" value="C:membrane"/>
    <property type="evidence" value="ECO:0007669"/>
    <property type="project" value="TreeGrafter"/>
</dbReference>
<evidence type="ECO:0000313" key="4">
    <source>
        <dbReference type="Proteomes" id="UP000288216"/>
    </source>
</evidence>
<dbReference type="Pfam" id="PF19441">
    <property type="entry name" value="ASTN_1_2_N"/>
    <property type="match status" value="1"/>
</dbReference>
<dbReference type="GO" id="GO:0005768">
    <property type="term" value="C:endosome"/>
    <property type="evidence" value="ECO:0007669"/>
    <property type="project" value="TreeGrafter"/>
</dbReference>
<dbReference type="PROSITE" id="PS51257">
    <property type="entry name" value="PROKAR_LIPOPROTEIN"/>
    <property type="match status" value="1"/>
</dbReference>
<dbReference type="Proteomes" id="UP000288216">
    <property type="component" value="Unassembled WGS sequence"/>
</dbReference>
<proteinExistence type="predicted"/>
<evidence type="ECO:0000313" key="3">
    <source>
        <dbReference type="EMBL" id="GCB71984.1"/>
    </source>
</evidence>
<dbReference type="STRING" id="75743.A0A401PFV6"/>
<sequence length="218" mass="24610">MIKANNTLGISSPRSPINKTTLTLISVVGCVIGLVYGSHLTCPLSVKVVLHVPEHLIADGSRFILLYGSQLVASDWLNPAQVVLYHQQNSSGPWVMELCGRRLTDPCEHECDMDTGECGCQEGYTKDPVHKHLCIRNDWGINQGPWPYTVFQRGFDLVMGEQPSDRIFSSPFIIFPYLHCNVVEYWPIYSNGKLNDKLVWMMQPMAYLADQSHERVKS</sequence>
<dbReference type="EMBL" id="BFAA01000412">
    <property type="protein sequence ID" value="GCB71984.1"/>
    <property type="molecule type" value="Genomic_DNA"/>
</dbReference>
<gene>
    <name evidence="3" type="ORF">scyTo_0001776</name>
</gene>
<dbReference type="PANTHER" id="PTHR16592">
    <property type="entry name" value="ASTROTACTIN-1-LIKE"/>
    <property type="match status" value="1"/>
</dbReference>
<comment type="caution">
    <text evidence="3">The sequence shown here is derived from an EMBL/GenBank/DDBJ whole genome shotgun (WGS) entry which is preliminary data.</text>
</comment>
<protein>
    <recommendedName>
        <fullName evidence="2">Astrotactin-1/2 N-terminal domain-containing protein</fullName>
    </recommendedName>
</protein>
<dbReference type="GO" id="GO:0001764">
    <property type="term" value="P:neuron migration"/>
    <property type="evidence" value="ECO:0007669"/>
    <property type="project" value="InterPro"/>
</dbReference>
<keyword evidence="4" id="KW-1185">Reference proteome</keyword>
<accession>A0A401PFV6</accession>
<keyword evidence="1" id="KW-0812">Transmembrane</keyword>
<evidence type="ECO:0000256" key="1">
    <source>
        <dbReference type="SAM" id="Phobius"/>
    </source>
</evidence>
<dbReference type="InterPro" id="IPR045575">
    <property type="entry name" value="ASTN_1_2_N"/>
</dbReference>
<feature type="transmembrane region" description="Helical" evidence="1">
    <location>
        <begin position="21"/>
        <end position="39"/>
    </location>
</feature>
<dbReference type="GO" id="GO:0007158">
    <property type="term" value="P:neuron cell-cell adhesion"/>
    <property type="evidence" value="ECO:0007669"/>
    <property type="project" value="TreeGrafter"/>
</dbReference>